<dbReference type="PRINTS" id="PR00411">
    <property type="entry name" value="PNDRDTASEI"/>
</dbReference>
<keyword evidence="9" id="KW-0812">Transmembrane</keyword>
<evidence type="ECO:0000259" key="10">
    <source>
        <dbReference type="Pfam" id="PF07992"/>
    </source>
</evidence>
<evidence type="ECO:0000256" key="3">
    <source>
        <dbReference type="ARBA" id="ARBA00022630"/>
    </source>
</evidence>
<feature type="domain" description="FAD/NAD(P)-binding" evidence="10">
    <location>
        <begin position="14"/>
        <end position="330"/>
    </location>
</feature>
<dbReference type="PANTHER" id="PTHR43706:SF47">
    <property type="entry name" value="EXTERNAL NADH-UBIQUINONE OXIDOREDUCTASE 1, MITOCHONDRIAL-RELATED"/>
    <property type="match status" value="1"/>
</dbReference>
<keyword evidence="4" id="KW-0274">FAD</keyword>
<gene>
    <name evidence="12" type="ORF">EZM97_20915</name>
</gene>
<dbReference type="InterPro" id="IPR036188">
    <property type="entry name" value="FAD/NAD-bd_sf"/>
</dbReference>
<dbReference type="InterPro" id="IPR045024">
    <property type="entry name" value="NDH-2"/>
</dbReference>
<comment type="caution">
    <text evidence="12">The sequence shown here is derived from an EMBL/GenBank/DDBJ whole genome shotgun (WGS) entry which is preliminary data.</text>
</comment>
<reference evidence="12 13" key="1">
    <citation type="submission" date="2019-02" db="EMBL/GenBank/DDBJ databases">
        <title>Dyella amyloliquefaciens sp. nov., isolated from forest soil.</title>
        <authorList>
            <person name="Gao Z.-H."/>
            <person name="Qiu L.-H."/>
        </authorList>
    </citation>
    <scope>NUCLEOTIDE SEQUENCE [LARGE SCALE GENOMIC DNA]</scope>
    <source>
        <strain evidence="12 13">KACC 12747</strain>
    </source>
</reference>
<keyword evidence="6" id="KW-0560">Oxidoreductase</keyword>
<evidence type="ECO:0000256" key="2">
    <source>
        <dbReference type="ARBA" id="ARBA00012637"/>
    </source>
</evidence>
<dbReference type="PRINTS" id="PR00368">
    <property type="entry name" value="FADPNR"/>
</dbReference>
<dbReference type="InterPro" id="IPR054585">
    <property type="entry name" value="NDH2-like_C"/>
</dbReference>
<dbReference type="InterPro" id="IPR023753">
    <property type="entry name" value="FAD/NAD-binding_dom"/>
</dbReference>
<feature type="domain" description="External alternative NADH-ubiquinone oxidoreductase-like C-terminal" evidence="11">
    <location>
        <begin position="355"/>
        <end position="405"/>
    </location>
</feature>
<evidence type="ECO:0000256" key="7">
    <source>
        <dbReference type="ARBA" id="ARBA00023027"/>
    </source>
</evidence>
<organism evidence="12 13">
    <name type="scientific">Dyella soli</name>
    <dbReference type="NCBI Taxonomy" id="522319"/>
    <lineage>
        <taxon>Bacteria</taxon>
        <taxon>Pseudomonadati</taxon>
        <taxon>Pseudomonadota</taxon>
        <taxon>Gammaproteobacteria</taxon>
        <taxon>Lysobacterales</taxon>
        <taxon>Rhodanobacteraceae</taxon>
        <taxon>Dyella</taxon>
    </lineage>
</organism>
<keyword evidence="7" id="KW-0520">NAD</keyword>
<sequence>MEGNDARTPDARPHVVILGGGFGGLAVARGLADTRARITLIDRRNHHLFQPLLYQVATAGLSAPSIAAPLRQILCKQRNVTVLMDEALDVDLSQRRVRLANGSVDYDALVVATGATHAYFGHDDWERYAPGLKTLDDAFTIRRRVLLAFERAEREEDPARRQAWLNFVVVGGGATGVELAGTLAEIARHTLPREFRRADPRQANVLLVEAGPRLLPAFATDLSDKARRQLEKLGVEVRLGTAVTGIDGDGVILGDTPYAARTVLWAAGVAASPLGRCLGAPVDRAGRVQVMPDLSLPGQPEVFVIGDLASVTQANGQPVPGVAPAAKQMGRYVASVLKERWRGVPSPPFRYRDDGALATIGRMAAVAQFGRLKLSGLLAWWVWLVAHIAFLIGFRNRLVVMLDWAWAYWTYQRHARIVTGSDEIRDVHTPTSNDA</sequence>
<dbReference type="Pfam" id="PF22366">
    <property type="entry name" value="NDH2_C"/>
    <property type="match status" value="1"/>
</dbReference>
<feature type="transmembrane region" description="Helical" evidence="9">
    <location>
        <begin position="377"/>
        <end position="394"/>
    </location>
</feature>
<keyword evidence="13" id="KW-1185">Reference proteome</keyword>
<dbReference type="SUPFAM" id="SSF51905">
    <property type="entry name" value="FAD/NAD(P)-binding domain"/>
    <property type="match status" value="1"/>
</dbReference>
<evidence type="ECO:0000259" key="11">
    <source>
        <dbReference type="Pfam" id="PF22366"/>
    </source>
</evidence>
<evidence type="ECO:0000256" key="8">
    <source>
        <dbReference type="ARBA" id="ARBA00047599"/>
    </source>
</evidence>
<evidence type="ECO:0000256" key="9">
    <source>
        <dbReference type="SAM" id="Phobius"/>
    </source>
</evidence>
<evidence type="ECO:0000313" key="12">
    <source>
        <dbReference type="EMBL" id="TCI11264.1"/>
    </source>
</evidence>
<keyword evidence="3" id="KW-0285">Flavoprotein</keyword>
<keyword evidence="9" id="KW-1133">Transmembrane helix</keyword>
<dbReference type="Proteomes" id="UP000291822">
    <property type="component" value="Unassembled WGS sequence"/>
</dbReference>
<proteinExistence type="inferred from homology"/>
<dbReference type="Gene3D" id="3.50.50.100">
    <property type="match status" value="1"/>
</dbReference>
<dbReference type="PANTHER" id="PTHR43706">
    <property type="entry name" value="NADH DEHYDROGENASE"/>
    <property type="match status" value="1"/>
</dbReference>
<comment type="similarity">
    <text evidence="1">Belongs to the NADH dehydrogenase family.</text>
</comment>
<evidence type="ECO:0000256" key="4">
    <source>
        <dbReference type="ARBA" id="ARBA00022827"/>
    </source>
</evidence>
<dbReference type="AlphaFoldDB" id="A0A4R0Z051"/>
<evidence type="ECO:0000313" key="13">
    <source>
        <dbReference type="Proteomes" id="UP000291822"/>
    </source>
</evidence>
<evidence type="ECO:0000256" key="6">
    <source>
        <dbReference type="ARBA" id="ARBA00023002"/>
    </source>
</evidence>
<dbReference type="GO" id="GO:0050136">
    <property type="term" value="F:NADH dehydrogenase (quinone) (non-electrogenic) activity"/>
    <property type="evidence" value="ECO:0007669"/>
    <property type="project" value="UniProtKB-EC"/>
</dbReference>
<keyword evidence="9" id="KW-0472">Membrane</keyword>
<accession>A0A4R0Z051</accession>
<evidence type="ECO:0000256" key="5">
    <source>
        <dbReference type="ARBA" id="ARBA00022946"/>
    </source>
</evidence>
<protein>
    <recommendedName>
        <fullName evidence="2">NADH:ubiquinone reductase (non-electrogenic)</fullName>
        <ecNumber evidence="2">1.6.5.9</ecNumber>
    </recommendedName>
</protein>
<name>A0A4R0Z051_9GAMM</name>
<evidence type="ECO:0000256" key="1">
    <source>
        <dbReference type="ARBA" id="ARBA00005272"/>
    </source>
</evidence>
<dbReference type="RefSeq" id="WP_131410094.1">
    <property type="nucleotide sequence ID" value="NZ_SJTG01000002.1"/>
</dbReference>
<keyword evidence="5" id="KW-0809">Transit peptide</keyword>
<dbReference type="EC" id="1.6.5.9" evidence="2"/>
<dbReference type="EMBL" id="SJTG01000002">
    <property type="protein sequence ID" value="TCI11264.1"/>
    <property type="molecule type" value="Genomic_DNA"/>
</dbReference>
<comment type="catalytic activity">
    <reaction evidence="8">
        <text>a quinone + NADH + H(+) = a quinol + NAD(+)</text>
        <dbReference type="Rhea" id="RHEA:46160"/>
        <dbReference type="ChEBI" id="CHEBI:15378"/>
        <dbReference type="ChEBI" id="CHEBI:24646"/>
        <dbReference type="ChEBI" id="CHEBI:57540"/>
        <dbReference type="ChEBI" id="CHEBI:57945"/>
        <dbReference type="ChEBI" id="CHEBI:132124"/>
        <dbReference type="EC" id="1.6.5.9"/>
    </reaction>
</comment>
<dbReference type="Pfam" id="PF07992">
    <property type="entry name" value="Pyr_redox_2"/>
    <property type="match status" value="1"/>
</dbReference>